<dbReference type="InParanoid" id="A0A165CWN7"/>
<dbReference type="GO" id="GO:0046872">
    <property type="term" value="F:metal ion binding"/>
    <property type="evidence" value="ECO:0007669"/>
    <property type="project" value="UniProtKB-KW"/>
</dbReference>
<dbReference type="SUPFAM" id="SSF63380">
    <property type="entry name" value="Riboflavin synthase domain-like"/>
    <property type="match status" value="1"/>
</dbReference>
<keyword evidence="13" id="KW-0520">NAD</keyword>
<evidence type="ECO:0000259" key="18">
    <source>
        <dbReference type="PROSITE" id="PS51384"/>
    </source>
</evidence>
<evidence type="ECO:0000256" key="13">
    <source>
        <dbReference type="ARBA" id="ARBA00023027"/>
    </source>
</evidence>
<evidence type="ECO:0000256" key="5">
    <source>
        <dbReference type="ARBA" id="ARBA00022575"/>
    </source>
</evidence>
<gene>
    <name evidence="19" type="ORF">LAESUDRAFT_814485</name>
</gene>
<dbReference type="FunFam" id="1.10.490.10:FF:000003">
    <property type="entry name" value="Flavohemoprotein"/>
    <property type="match status" value="1"/>
</dbReference>
<evidence type="ECO:0000256" key="1">
    <source>
        <dbReference type="ARBA" id="ARBA00001970"/>
    </source>
</evidence>
<dbReference type="InterPro" id="IPR000971">
    <property type="entry name" value="Globin"/>
</dbReference>
<dbReference type="CDD" id="cd06184">
    <property type="entry name" value="flavohem_like_fad_nad_binding"/>
    <property type="match status" value="1"/>
</dbReference>
<comment type="function">
    <text evidence="16">In the presence of oxygen and NADH, it has NADH oxidase activity, which leads to the generation of superoxide and H(2)O(2). Under anaerobic conditions, it also exhibits nitric oxide reductase and FAD reductase activities. However, all these reactions are much lower than NOD activity.</text>
</comment>
<dbReference type="Pfam" id="PF00042">
    <property type="entry name" value="Globin"/>
    <property type="match status" value="1"/>
</dbReference>
<evidence type="ECO:0000256" key="10">
    <source>
        <dbReference type="ARBA" id="ARBA00022857"/>
    </source>
</evidence>
<feature type="domain" description="FAD-binding FR-type" evidence="18">
    <location>
        <begin position="149"/>
        <end position="266"/>
    </location>
</feature>
<keyword evidence="8" id="KW-0479">Metal-binding</keyword>
<comment type="cofactor">
    <cofactor evidence="2">
        <name>FAD</name>
        <dbReference type="ChEBI" id="CHEBI:57692"/>
    </cofactor>
</comment>
<comment type="catalytic activity">
    <reaction evidence="15">
        <text>2 nitric oxide + NADPH + 2 O2 = 2 nitrate + NADP(+) + H(+)</text>
        <dbReference type="Rhea" id="RHEA:19465"/>
        <dbReference type="ChEBI" id="CHEBI:15378"/>
        <dbReference type="ChEBI" id="CHEBI:15379"/>
        <dbReference type="ChEBI" id="CHEBI:16480"/>
        <dbReference type="ChEBI" id="CHEBI:17632"/>
        <dbReference type="ChEBI" id="CHEBI:57783"/>
        <dbReference type="ChEBI" id="CHEBI:58349"/>
        <dbReference type="EC" id="1.14.12.17"/>
    </reaction>
</comment>
<evidence type="ECO:0000256" key="11">
    <source>
        <dbReference type="ARBA" id="ARBA00023002"/>
    </source>
</evidence>
<dbReference type="Pfam" id="PF00175">
    <property type="entry name" value="NAD_binding_1"/>
    <property type="match status" value="1"/>
</dbReference>
<protein>
    <recommendedName>
        <fullName evidence="4">nitric oxide dioxygenase</fullName>
        <ecNumber evidence="4">1.14.12.17</ecNumber>
    </recommendedName>
</protein>
<comment type="similarity">
    <text evidence="3">In the C-terminal section; belongs to the flavoprotein pyridine nucleotide cytochrome reductase family.</text>
</comment>
<dbReference type="GO" id="GO:0020037">
    <property type="term" value="F:heme binding"/>
    <property type="evidence" value="ECO:0007669"/>
    <property type="project" value="InterPro"/>
</dbReference>
<comment type="cofactor">
    <cofactor evidence="1">
        <name>heme b</name>
        <dbReference type="ChEBI" id="CHEBI:60344"/>
    </cofactor>
</comment>
<organism evidence="19 20">
    <name type="scientific">Laetiporus sulphureus 93-53</name>
    <dbReference type="NCBI Taxonomy" id="1314785"/>
    <lineage>
        <taxon>Eukaryota</taxon>
        <taxon>Fungi</taxon>
        <taxon>Dikarya</taxon>
        <taxon>Basidiomycota</taxon>
        <taxon>Agaricomycotina</taxon>
        <taxon>Agaricomycetes</taxon>
        <taxon>Polyporales</taxon>
        <taxon>Laetiporus</taxon>
    </lineage>
</organism>
<dbReference type="GO" id="GO:0009636">
    <property type="term" value="P:response to toxic substance"/>
    <property type="evidence" value="ECO:0007669"/>
    <property type="project" value="UniProtKB-KW"/>
</dbReference>
<dbReference type="FunCoup" id="A0A165CWN7">
    <property type="interactions" value="84"/>
</dbReference>
<evidence type="ECO:0000256" key="7">
    <source>
        <dbReference type="ARBA" id="ARBA00022630"/>
    </source>
</evidence>
<dbReference type="Gene3D" id="3.40.50.80">
    <property type="entry name" value="Nucleotide-binding domain of ferredoxin-NADP reductase (FNR) module"/>
    <property type="match status" value="1"/>
</dbReference>
<evidence type="ECO:0000256" key="16">
    <source>
        <dbReference type="ARBA" id="ARBA00056398"/>
    </source>
</evidence>
<dbReference type="Gene3D" id="2.40.30.10">
    <property type="entry name" value="Translation factors"/>
    <property type="match status" value="1"/>
</dbReference>
<keyword evidence="20" id="KW-1185">Reference proteome</keyword>
<evidence type="ECO:0000256" key="15">
    <source>
        <dbReference type="ARBA" id="ARBA00049433"/>
    </source>
</evidence>
<dbReference type="GO" id="GO:0008941">
    <property type="term" value="F:nitric oxide dioxygenase NAD(P)H activity"/>
    <property type="evidence" value="ECO:0007669"/>
    <property type="project" value="UniProtKB-EC"/>
</dbReference>
<reference evidence="19 20" key="1">
    <citation type="journal article" date="2016" name="Mol. Biol. Evol.">
        <title>Comparative Genomics of Early-Diverging Mushroom-Forming Fungi Provides Insights into the Origins of Lignocellulose Decay Capabilities.</title>
        <authorList>
            <person name="Nagy L.G."/>
            <person name="Riley R."/>
            <person name="Tritt A."/>
            <person name="Adam C."/>
            <person name="Daum C."/>
            <person name="Floudas D."/>
            <person name="Sun H."/>
            <person name="Yadav J.S."/>
            <person name="Pangilinan J."/>
            <person name="Larsson K.H."/>
            <person name="Matsuura K."/>
            <person name="Barry K."/>
            <person name="Labutti K."/>
            <person name="Kuo R."/>
            <person name="Ohm R.A."/>
            <person name="Bhattacharya S.S."/>
            <person name="Shirouzu T."/>
            <person name="Yoshinaga Y."/>
            <person name="Martin F.M."/>
            <person name="Grigoriev I.V."/>
            <person name="Hibbett D.S."/>
        </authorList>
    </citation>
    <scope>NUCLEOTIDE SEQUENCE [LARGE SCALE GENOMIC DNA]</scope>
    <source>
        <strain evidence="19 20">93-53</strain>
    </source>
</reference>
<dbReference type="Pfam" id="PF00970">
    <property type="entry name" value="FAD_binding_6"/>
    <property type="match status" value="1"/>
</dbReference>
<evidence type="ECO:0000256" key="4">
    <source>
        <dbReference type="ARBA" id="ARBA00012229"/>
    </source>
</evidence>
<dbReference type="EMBL" id="KV427642">
    <property type="protein sequence ID" value="KZT03601.1"/>
    <property type="molecule type" value="Genomic_DNA"/>
</dbReference>
<dbReference type="PROSITE" id="PS01033">
    <property type="entry name" value="GLOBIN"/>
    <property type="match status" value="1"/>
</dbReference>
<dbReference type="STRING" id="1314785.A0A165CWN7"/>
<keyword evidence="10" id="KW-0521">NADP</keyword>
<dbReference type="PANTHER" id="PTHR43396">
    <property type="entry name" value="FLAVOHEMOPROTEIN"/>
    <property type="match status" value="1"/>
</dbReference>
<dbReference type="InterPro" id="IPR009050">
    <property type="entry name" value="Globin-like_sf"/>
</dbReference>
<dbReference type="RefSeq" id="XP_040761341.1">
    <property type="nucleotide sequence ID" value="XM_040914587.1"/>
</dbReference>
<dbReference type="PROSITE" id="PS51384">
    <property type="entry name" value="FAD_FR"/>
    <property type="match status" value="1"/>
</dbReference>
<dbReference type="InterPro" id="IPR017938">
    <property type="entry name" value="Riboflavin_synthase-like_b-brl"/>
</dbReference>
<dbReference type="InterPro" id="IPR001433">
    <property type="entry name" value="OxRdtase_FAD/NAD-bd"/>
</dbReference>
<dbReference type="Proteomes" id="UP000076871">
    <property type="component" value="Unassembled WGS sequence"/>
</dbReference>
<dbReference type="GO" id="GO:0071500">
    <property type="term" value="P:cellular response to nitrosative stress"/>
    <property type="evidence" value="ECO:0007669"/>
    <property type="project" value="TreeGrafter"/>
</dbReference>
<evidence type="ECO:0000259" key="17">
    <source>
        <dbReference type="PROSITE" id="PS01033"/>
    </source>
</evidence>
<dbReference type="GO" id="GO:0046210">
    <property type="term" value="P:nitric oxide catabolic process"/>
    <property type="evidence" value="ECO:0007669"/>
    <property type="project" value="TreeGrafter"/>
</dbReference>
<evidence type="ECO:0000256" key="9">
    <source>
        <dbReference type="ARBA" id="ARBA00022827"/>
    </source>
</evidence>
<dbReference type="FunFam" id="3.40.50.80:FF:000010">
    <property type="entry name" value="Flavohemoprotein"/>
    <property type="match status" value="1"/>
</dbReference>
<dbReference type="GeneID" id="63831614"/>
<sequence length="416" mass="46467">MSLTPEQVQIIKSTVPILVEHGTTITTRFYQNMINAHPELKNVFNNAHQISGDQPRALAHALFAYASNIDNLGALGPTVELICNKHASFYIRPEQYDIVGTYLLAEMKNFLGDAFTPAIHDAWAAAYWQLAKLMINREAQLHKSADGWTDWRPFRIQRKVRESDEITSFYLVPVDGGKLPKFLPGQYISVHVEVPDLKALQARQYSLSDAPGKDYYRISVKRESGVDVTNPASAAHPGYVSNILHENKQEGDVIDISHPYGDFYFDPAAGPADAPVVLISAGVGLTSLISILSTLTEQHTLRPISWIHAARTQKVRAFVDHISDIVREHSNVHTVFYTVKPAPEDVHGVHYHHVGDMDLGKLDREKDLFVSDKRTQYFVCGPVSFMVDMERVLKGYGIEEGRVHVELYGTGGVPKA</sequence>
<dbReference type="AlphaFoldDB" id="A0A165CWN7"/>
<keyword evidence="11" id="KW-0560">Oxidoreductase</keyword>
<evidence type="ECO:0000256" key="6">
    <source>
        <dbReference type="ARBA" id="ARBA00022617"/>
    </source>
</evidence>
<evidence type="ECO:0000256" key="12">
    <source>
        <dbReference type="ARBA" id="ARBA00023004"/>
    </source>
</evidence>
<dbReference type="FunFam" id="2.40.30.10:FF:000034">
    <property type="entry name" value="Flavohemoprotein"/>
    <property type="match status" value="1"/>
</dbReference>
<evidence type="ECO:0000313" key="20">
    <source>
        <dbReference type="Proteomes" id="UP000076871"/>
    </source>
</evidence>
<dbReference type="Gene3D" id="1.10.490.10">
    <property type="entry name" value="Globins"/>
    <property type="match status" value="1"/>
</dbReference>
<comment type="catalytic activity">
    <reaction evidence="14">
        <text>2 nitric oxide + NADH + 2 O2 = 2 nitrate + NAD(+) + H(+)</text>
        <dbReference type="Rhea" id="RHEA:19469"/>
        <dbReference type="ChEBI" id="CHEBI:15378"/>
        <dbReference type="ChEBI" id="CHEBI:15379"/>
        <dbReference type="ChEBI" id="CHEBI:16480"/>
        <dbReference type="ChEBI" id="CHEBI:17632"/>
        <dbReference type="ChEBI" id="CHEBI:57540"/>
        <dbReference type="ChEBI" id="CHEBI:57945"/>
        <dbReference type="EC" id="1.14.12.17"/>
    </reaction>
</comment>
<evidence type="ECO:0000256" key="8">
    <source>
        <dbReference type="ARBA" id="ARBA00022723"/>
    </source>
</evidence>
<dbReference type="InterPro" id="IPR008333">
    <property type="entry name" value="Cbr1-like_FAD-bd_dom"/>
</dbReference>
<keyword evidence="9" id="KW-0274">FAD</keyword>
<dbReference type="InterPro" id="IPR012292">
    <property type="entry name" value="Globin/Proto"/>
</dbReference>
<dbReference type="OrthoDB" id="436496at2759"/>
<proteinExistence type="inferred from homology"/>
<evidence type="ECO:0000313" key="19">
    <source>
        <dbReference type="EMBL" id="KZT03601.1"/>
    </source>
</evidence>
<dbReference type="GO" id="GO:0071949">
    <property type="term" value="F:FAD binding"/>
    <property type="evidence" value="ECO:0007669"/>
    <property type="project" value="TreeGrafter"/>
</dbReference>
<accession>A0A165CWN7</accession>
<keyword evidence="7" id="KW-0285">Flavoprotein</keyword>
<dbReference type="InterPro" id="IPR039261">
    <property type="entry name" value="FNR_nucleotide-bd"/>
</dbReference>
<dbReference type="EC" id="1.14.12.17" evidence="4"/>
<evidence type="ECO:0000256" key="3">
    <source>
        <dbReference type="ARBA" id="ARBA00006401"/>
    </source>
</evidence>
<dbReference type="SUPFAM" id="SSF46458">
    <property type="entry name" value="Globin-like"/>
    <property type="match status" value="1"/>
</dbReference>
<dbReference type="InterPro" id="IPR017927">
    <property type="entry name" value="FAD-bd_FR_type"/>
</dbReference>
<dbReference type="NCBIfam" id="NF009805">
    <property type="entry name" value="PRK13289.1"/>
    <property type="match status" value="1"/>
</dbReference>
<keyword evidence="6" id="KW-0349">Heme</keyword>
<keyword evidence="12" id="KW-0408">Iron</keyword>
<dbReference type="PANTHER" id="PTHR43396:SF3">
    <property type="entry name" value="FLAVOHEMOPROTEIN"/>
    <property type="match status" value="1"/>
</dbReference>
<name>A0A165CWN7_9APHY</name>
<keyword evidence="5" id="KW-0216">Detoxification</keyword>
<feature type="domain" description="Globin" evidence="17">
    <location>
        <begin position="2"/>
        <end position="139"/>
    </location>
</feature>
<evidence type="ECO:0000256" key="2">
    <source>
        <dbReference type="ARBA" id="ARBA00001974"/>
    </source>
</evidence>
<evidence type="ECO:0000256" key="14">
    <source>
        <dbReference type="ARBA" id="ARBA00048649"/>
    </source>
</evidence>
<dbReference type="GO" id="GO:0019825">
    <property type="term" value="F:oxygen binding"/>
    <property type="evidence" value="ECO:0007669"/>
    <property type="project" value="InterPro"/>
</dbReference>
<dbReference type="CDD" id="cd08922">
    <property type="entry name" value="FHb-globin"/>
    <property type="match status" value="1"/>
</dbReference>
<dbReference type="SUPFAM" id="SSF52343">
    <property type="entry name" value="Ferredoxin reductase-like, C-terminal NADP-linked domain"/>
    <property type="match status" value="1"/>
</dbReference>